<keyword evidence="1" id="KW-0812">Transmembrane</keyword>
<gene>
    <name evidence="2" type="ORF">MPEBLZ_01459</name>
</gene>
<name>A0A0P8A7A7_9EURY</name>
<reference evidence="2 3" key="1">
    <citation type="submission" date="2015-09" db="EMBL/GenBank/DDBJ databases">
        <title>A metagenomics-based metabolic model of nitrate-dependent anaerobic oxidation of methane by Methanoperedens-like archaea.</title>
        <authorList>
            <person name="Arshad A."/>
            <person name="Speth D.R."/>
            <person name="De Graaf R.M."/>
            <person name="Op Den Camp H.J."/>
            <person name="Jetten M.S."/>
            <person name="Welte C.U."/>
        </authorList>
    </citation>
    <scope>NUCLEOTIDE SEQUENCE [LARGE SCALE GENOMIC DNA]</scope>
</reference>
<dbReference type="AlphaFoldDB" id="A0A0P8A7A7"/>
<keyword evidence="1" id="KW-0472">Membrane</keyword>
<organism evidence="2 3">
    <name type="scientific">Candidatus Methanoperedens nitratireducens</name>
    <dbReference type="NCBI Taxonomy" id="1392998"/>
    <lineage>
        <taxon>Archaea</taxon>
        <taxon>Methanobacteriati</taxon>
        <taxon>Methanobacteriota</taxon>
        <taxon>Stenosarchaea group</taxon>
        <taxon>Methanomicrobia</taxon>
        <taxon>Methanosarcinales</taxon>
        <taxon>ANME-2 cluster</taxon>
        <taxon>Candidatus Methanoperedentaceae</taxon>
        <taxon>Candidatus Methanoperedens</taxon>
    </lineage>
</organism>
<sequence>MRILIRFFKEKNSSGKYEEIKTKISALKCGANLIILAFSIIIIQLILMIPVMGNSLLLSEENNITTIPINVVDFKPKGEAIIKLKNGQTFQSPANLIVYKEYKDLTAGFPFENSLENVKSFELINDSTLIITLLNGSKLNKQLPSYSGSILGVNNNGRFEIKTEDINRIDFQSINNTIVKMAKIEPIGSNAFNAPADIILLRKMYIEVLDLTLYGMMVYLYLKEASCLFKKLDTWKYLMEKHLVLTVGINLLISGLRW</sequence>
<feature type="transmembrane region" description="Helical" evidence="1">
    <location>
        <begin position="31"/>
        <end position="52"/>
    </location>
</feature>
<evidence type="ECO:0000313" key="2">
    <source>
        <dbReference type="EMBL" id="KPQ43991.1"/>
    </source>
</evidence>
<dbReference type="Proteomes" id="UP000050360">
    <property type="component" value="Unassembled WGS sequence"/>
</dbReference>
<evidence type="ECO:0000313" key="3">
    <source>
        <dbReference type="Proteomes" id="UP000050360"/>
    </source>
</evidence>
<keyword evidence="1" id="KW-1133">Transmembrane helix</keyword>
<evidence type="ECO:0000256" key="1">
    <source>
        <dbReference type="SAM" id="Phobius"/>
    </source>
</evidence>
<comment type="caution">
    <text evidence="2">The sequence shown here is derived from an EMBL/GenBank/DDBJ whole genome shotgun (WGS) entry which is preliminary data.</text>
</comment>
<dbReference type="EMBL" id="LKCM01000118">
    <property type="protein sequence ID" value="KPQ43991.1"/>
    <property type="molecule type" value="Genomic_DNA"/>
</dbReference>
<proteinExistence type="predicted"/>
<protein>
    <submittedName>
        <fullName evidence="2">Uncharacterized protein</fullName>
    </submittedName>
</protein>
<accession>A0A0P8A7A7</accession>